<dbReference type="RefSeq" id="XP_008080097.1">
    <property type="nucleotide sequence ID" value="XM_008081906.1"/>
</dbReference>
<dbReference type="EMBL" id="KE145358">
    <property type="protein sequence ID" value="EPE33480.1"/>
    <property type="molecule type" value="Genomic_DNA"/>
</dbReference>
<evidence type="ECO:0000313" key="3">
    <source>
        <dbReference type="Proteomes" id="UP000016922"/>
    </source>
</evidence>
<dbReference type="SUPFAM" id="SSF54909">
    <property type="entry name" value="Dimeric alpha+beta barrel"/>
    <property type="match status" value="1"/>
</dbReference>
<gene>
    <name evidence="2" type="ORF">GLAREA_06493</name>
</gene>
<proteinExistence type="predicted"/>
<sequence length="110" mass="12047">MSEEIPVVAIFTPAVGKVERLKEVLLNIIAEVEEKEMGVTKYQMFTQLNAETGKGVILFQETYANQAAADIHLSTPYFAALNETLVKEALLEKPFELFVLGVVGGFAGRA</sequence>
<name>S3D6S2_GLAL2</name>
<dbReference type="AlphaFoldDB" id="S3D6S2"/>
<dbReference type="GeneID" id="19465546"/>
<evidence type="ECO:0000259" key="1">
    <source>
        <dbReference type="Pfam" id="PF03992"/>
    </source>
</evidence>
<reference evidence="2 3" key="1">
    <citation type="journal article" date="2013" name="BMC Genomics">
        <title>Genomics-driven discovery of the pneumocandin biosynthetic gene cluster in the fungus Glarea lozoyensis.</title>
        <authorList>
            <person name="Chen L."/>
            <person name="Yue Q."/>
            <person name="Zhang X."/>
            <person name="Xiang M."/>
            <person name="Wang C."/>
            <person name="Li S."/>
            <person name="Che Y."/>
            <person name="Ortiz-Lopez F.J."/>
            <person name="Bills G.F."/>
            <person name="Liu X."/>
            <person name="An Z."/>
        </authorList>
    </citation>
    <scope>NUCLEOTIDE SEQUENCE [LARGE SCALE GENOMIC DNA]</scope>
    <source>
        <strain evidence="3">ATCC 20868 / MF5171</strain>
    </source>
</reference>
<dbReference type="KEGG" id="glz:GLAREA_06493"/>
<feature type="domain" description="ABM" evidence="1">
    <location>
        <begin position="7"/>
        <end position="83"/>
    </location>
</feature>
<dbReference type="Pfam" id="PF03992">
    <property type="entry name" value="ABM"/>
    <property type="match status" value="1"/>
</dbReference>
<keyword evidence="3" id="KW-1185">Reference proteome</keyword>
<organism evidence="2 3">
    <name type="scientific">Glarea lozoyensis (strain ATCC 20868 / MF5171)</name>
    <dbReference type="NCBI Taxonomy" id="1116229"/>
    <lineage>
        <taxon>Eukaryota</taxon>
        <taxon>Fungi</taxon>
        <taxon>Dikarya</taxon>
        <taxon>Ascomycota</taxon>
        <taxon>Pezizomycotina</taxon>
        <taxon>Leotiomycetes</taxon>
        <taxon>Helotiales</taxon>
        <taxon>Helotiaceae</taxon>
        <taxon>Glarea</taxon>
    </lineage>
</organism>
<dbReference type="Proteomes" id="UP000016922">
    <property type="component" value="Unassembled WGS sequence"/>
</dbReference>
<dbReference type="PANTHER" id="PTHR40624">
    <property type="entry name" value="BIOSYNTHESIS MONOOXYGENASE, PUTATIVE (AFU_ORTHOLOGUE AFUA_1G12025)-RELATED"/>
    <property type="match status" value="1"/>
</dbReference>
<dbReference type="HOGENOM" id="CLU_131496_9_2_1"/>
<evidence type="ECO:0000313" key="2">
    <source>
        <dbReference type="EMBL" id="EPE33480.1"/>
    </source>
</evidence>
<dbReference type="OrthoDB" id="10011777at2759"/>
<dbReference type="OMA" id="HFFEQYD"/>
<dbReference type="PANTHER" id="PTHR40624:SF1">
    <property type="entry name" value="BIOSYNTHESIS MONOOXYGENASE, PUTATIVE (AFU_ORTHOLOGUE AFUA_1G12025)-RELATED"/>
    <property type="match status" value="1"/>
</dbReference>
<dbReference type="InterPro" id="IPR011008">
    <property type="entry name" value="Dimeric_a/b-barrel"/>
</dbReference>
<dbReference type="InterPro" id="IPR007138">
    <property type="entry name" value="ABM_dom"/>
</dbReference>
<dbReference type="Gene3D" id="3.30.70.100">
    <property type="match status" value="1"/>
</dbReference>
<accession>S3D6S2</accession>
<protein>
    <submittedName>
        <fullName evidence="2">Dimeric alpha+beta barrel</fullName>
    </submittedName>
</protein>